<evidence type="ECO:0000313" key="2">
    <source>
        <dbReference type="Proteomes" id="UP000518300"/>
    </source>
</evidence>
<reference evidence="1 2" key="1">
    <citation type="submission" date="2020-04" db="EMBL/GenBank/DDBJ databases">
        <title>Draft genome of Pyxidicoccus fallax type strain.</title>
        <authorList>
            <person name="Whitworth D.E."/>
        </authorList>
    </citation>
    <scope>NUCLEOTIDE SEQUENCE [LARGE SCALE GENOMIC DNA]</scope>
    <source>
        <strain evidence="1 2">DSM 14698</strain>
    </source>
</reference>
<accession>A0A848M150</accession>
<dbReference type="AlphaFoldDB" id="A0A848M150"/>
<comment type="caution">
    <text evidence="1">The sequence shown here is derived from an EMBL/GenBank/DDBJ whole genome shotgun (WGS) entry which is preliminary data.</text>
</comment>
<organism evidence="1 2">
    <name type="scientific">Pyxidicoccus fallax</name>
    <dbReference type="NCBI Taxonomy" id="394095"/>
    <lineage>
        <taxon>Bacteria</taxon>
        <taxon>Pseudomonadati</taxon>
        <taxon>Myxococcota</taxon>
        <taxon>Myxococcia</taxon>
        <taxon>Myxococcales</taxon>
        <taxon>Cystobacterineae</taxon>
        <taxon>Myxococcaceae</taxon>
        <taxon>Pyxidicoccus</taxon>
    </lineage>
</organism>
<dbReference type="InterPro" id="IPR032871">
    <property type="entry name" value="AHH_dom_containing"/>
</dbReference>
<protein>
    <submittedName>
        <fullName evidence="1">Uncharacterized protein</fullName>
    </submittedName>
</protein>
<dbReference type="EMBL" id="JABBJJ010000659">
    <property type="protein sequence ID" value="NMO23560.1"/>
    <property type="molecule type" value="Genomic_DNA"/>
</dbReference>
<dbReference type="RefSeq" id="WP_169352615.1">
    <property type="nucleotide sequence ID" value="NZ_JABBJJ010000659.1"/>
</dbReference>
<evidence type="ECO:0000313" key="1">
    <source>
        <dbReference type="EMBL" id="NMO23560.1"/>
    </source>
</evidence>
<dbReference type="Pfam" id="PF14412">
    <property type="entry name" value="AHH"/>
    <property type="match status" value="1"/>
</dbReference>
<keyword evidence="2" id="KW-1185">Reference proteome</keyword>
<sequence>MVEEAAERRPEEERRGFLRKYEGKFHRALHWLRLNERGWHYGYVVPVEQRPKHERHRPSQPTFQVKDEGRQGYGAWYPYHHEHHHLVPQGAVHEYLIGRDEKAERRLRLVLAAKWNINRGDNLVLLPKEVFVAEIVGLPAHCPWGLREHPEYSASMRDALRRANRALNAAMDAQGDCQDALRKLKETLEATSRYVLAEIQKMRAGQPLSAINAKG</sequence>
<dbReference type="Proteomes" id="UP000518300">
    <property type="component" value="Unassembled WGS sequence"/>
</dbReference>
<proteinExistence type="predicted"/>
<name>A0A848M150_9BACT</name>
<gene>
    <name evidence="1" type="ORF">HG543_53205</name>
</gene>